<keyword evidence="2" id="KW-1185">Reference proteome</keyword>
<reference evidence="2" key="2">
    <citation type="submission" date="2021-04" db="EMBL/GenBank/DDBJ databases">
        <title>Taxonomy of Flavobacteriaceae bacterium ZY171143.</title>
        <authorList>
            <person name="Li F."/>
        </authorList>
    </citation>
    <scope>NUCLEOTIDE SEQUENCE [LARGE SCALE GENOMIC DNA]</scope>
    <source>
        <strain evidence="2">ZY171143</strain>
    </source>
</reference>
<evidence type="ECO:0000313" key="2">
    <source>
        <dbReference type="Proteomes" id="UP000672011"/>
    </source>
</evidence>
<dbReference type="Proteomes" id="UP000672011">
    <property type="component" value="Chromosome"/>
</dbReference>
<gene>
    <name evidence="1" type="ORF">J9309_09505</name>
</gene>
<name>A0ABX7XAW8_9FLAO</name>
<sequence>MKFITDEIKKTNKTNLAGNYTGITNNCGLGCLSLFIINRETGQILEDLPQELNEENNGIEFRRDSKLIIKNSNSLNNHTDSIFKPEYFLIENNIVKKINII</sequence>
<accession>A0ABX7XAW8</accession>
<protein>
    <submittedName>
        <fullName evidence="1">Uncharacterized protein</fullName>
    </submittedName>
</protein>
<reference evidence="1 2" key="1">
    <citation type="journal article" date="2021" name="Int. J. Syst. Evol. Microbiol.">
        <title>Faecalibacter bovis sp. nov., isolated from cow faeces.</title>
        <authorList>
            <person name="Li F."/>
            <person name="Zhao W."/>
            <person name="Hong Q."/>
            <person name="Shao Q."/>
            <person name="Song J."/>
            <person name="Yang S."/>
        </authorList>
    </citation>
    <scope>NUCLEOTIDE SEQUENCE [LARGE SCALE GENOMIC DNA]</scope>
    <source>
        <strain evidence="1 2">ZY171143</strain>
    </source>
</reference>
<organism evidence="1 2">
    <name type="scientific">Faecalibacter bovis</name>
    <dbReference type="NCBI Taxonomy" id="2898187"/>
    <lineage>
        <taxon>Bacteria</taxon>
        <taxon>Pseudomonadati</taxon>
        <taxon>Bacteroidota</taxon>
        <taxon>Flavobacteriia</taxon>
        <taxon>Flavobacteriales</taxon>
        <taxon>Weeksellaceae</taxon>
        <taxon>Faecalibacter</taxon>
    </lineage>
</organism>
<dbReference type="RefSeq" id="WP_230475655.1">
    <property type="nucleotide sequence ID" value="NZ_CP072842.1"/>
</dbReference>
<proteinExistence type="predicted"/>
<evidence type="ECO:0000313" key="1">
    <source>
        <dbReference type="EMBL" id="QTV05023.1"/>
    </source>
</evidence>
<dbReference type="EMBL" id="CP072842">
    <property type="protein sequence ID" value="QTV05023.1"/>
    <property type="molecule type" value="Genomic_DNA"/>
</dbReference>